<dbReference type="AlphaFoldDB" id="A0A1Y4M4R2"/>
<keyword evidence="2" id="KW-1185">Reference proteome</keyword>
<reference evidence="2" key="1">
    <citation type="submission" date="2017-04" db="EMBL/GenBank/DDBJ databases">
        <title>Function of individual gut microbiota members based on whole genome sequencing of pure cultures obtained from chicken caecum.</title>
        <authorList>
            <person name="Medvecky M."/>
            <person name="Cejkova D."/>
            <person name="Polansky O."/>
            <person name="Karasova D."/>
            <person name="Kubasova T."/>
            <person name="Cizek A."/>
            <person name="Rychlik I."/>
        </authorList>
    </citation>
    <scope>NUCLEOTIDE SEQUENCE [LARGE SCALE GENOMIC DNA]</scope>
    <source>
        <strain evidence="2">An178</strain>
    </source>
</reference>
<accession>A0A1Y4M4R2</accession>
<gene>
    <name evidence="1" type="ORF">B5F14_01680</name>
</gene>
<evidence type="ECO:0000313" key="1">
    <source>
        <dbReference type="EMBL" id="OUP61692.1"/>
    </source>
</evidence>
<sequence length="119" mass="14549">MNNIKLKSIQDQQEEYTNTREVLNLFNRFCDDQKMPEYKIYRNLIQEETNQLINKFNKSELFDVVYFSTLEGLYNTENYYVCYNSEERRFESFDNLECINQVEEFETLLNLIKRGVKHE</sequence>
<dbReference type="Proteomes" id="UP000195447">
    <property type="component" value="Unassembled WGS sequence"/>
</dbReference>
<dbReference type="RefSeq" id="WP_087158134.1">
    <property type="nucleotide sequence ID" value="NZ_NFKM01000002.1"/>
</dbReference>
<evidence type="ECO:0000313" key="2">
    <source>
        <dbReference type="Proteomes" id="UP000195447"/>
    </source>
</evidence>
<dbReference type="EMBL" id="NFKM01000002">
    <property type="protein sequence ID" value="OUP61692.1"/>
    <property type="molecule type" value="Genomic_DNA"/>
</dbReference>
<protein>
    <submittedName>
        <fullName evidence="1">Uncharacterized protein</fullName>
    </submittedName>
</protein>
<proteinExistence type="predicted"/>
<organism evidence="1 2">
    <name type="scientific">Faecalitalea cylindroides</name>
    <dbReference type="NCBI Taxonomy" id="39483"/>
    <lineage>
        <taxon>Bacteria</taxon>
        <taxon>Bacillati</taxon>
        <taxon>Bacillota</taxon>
        <taxon>Erysipelotrichia</taxon>
        <taxon>Erysipelotrichales</taxon>
        <taxon>Erysipelotrichaceae</taxon>
        <taxon>Faecalitalea</taxon>
    </lineage>
</organism>
<name>A0A1Y4M4R2_9FIRM</name>
<comment type="caution">
    <text evidence="1">The sequence shown here is derived from an EMBL/GenBank/DDBJ whole genome shotgun (WGS) entry which is preliminary data.</text>
</comment>